<feature type="region of interest" description="Disordered" evidence="1">
    <location>
        <begin position="1"/>
        <end position="20"/>
    </location>
</feature>
<evidence type="ECO:0000313" key="2">
    <source>
        <dbReference type="Proteomes" id="UP000887565"/>
    </source>
</evidence>
<dbReference type="AlphaFoldDB" id="A0A915KZP2"/>
<sequence length="79" mass="8838">MGLLSDNSRSKERQSVTLISKTPPNSMVELIKAHIPIIVIIDPHEIDILYDCTDTLKDNNANNEQPADTAKYFRVDGRG</sequence>
<proteinExistence type="predicted"/>
<keyword evidence="2" id="KW-1185">Reference proteome</keyword>
<evidence type="ECO:0000256" key="1">
    <source>
        <dbReference type="SAM" id="MobiDB-lite"/>
    </source>
</evidence>
<dbReference type="Proteomes" id="UP000887565">
    <property type="component" value="Unplaced"/>
</dbReference>
<dbReference type="WBParaSite" id="nRc.2.0.1.t44413-RA">
    <property type="protein sequence ID" value="nRc.2.0.1.t44413-RA"/>
    <property type="gene ID" value="nRc.2.0.1.g44413"/>
</dbReference>
<evidence type="ECO:0000313" key="3">
    <source>
        <dbReference type="WBParaSite" id="nRc.2.0.1.t44413-RA"/>
    </source>
</evidence>
<organism evidence="2 3">
    <name type="scientific">Romanomermis culicivorax</name>
    <name type="common">Nematode worm</name>
    <dbReference type="NCBI Taxonomy" id="13658"/>
    <lineage>
        <taxon>Eukaryota</taxon>
        <taxon>Metazoa</taxon>
        <taxon>Ecdysozoa</taxon>
        <taxon>Nematoda</taxon>
        <taxon>Enoplea</taxon>
        <taxon>Dorylaimia</taxon>
        <taxon>Mermithida</taxon>
        <taxon>Mermithoidea</taxon>
        <taxon>Mermithidae</taxon>
        <taxon>Romanomermis</taxon>
    </lineage>
</organism>
<accession>A0A915KZP2</accession>
<name>A0A915KZP2_ROMCU</name>
<reference evidence="3" key="1">
    <citation type="submission" date="2022-11" db="UniProtKB">
        <authorList>
            <consortium name="WormBaseParasite"/>
        </authorList>
    </citation>
    <scope>IDENTIFICATION</scope>
</reference>
<feature type="region of interest" description="Disordered" evidence="1">
    <location>
        <begin position="60"/>
        <end position="79"/>
    </location>
</feature>
<protein>
    <submittedName>
        <fullName evidence="3">Uncharacterized protein</fullName>
    </submittedName>
</protein>